<reference evidence="5 6" key="1">
    <citation type="journal article" date="2019" name="Int. J. Syst. Evol. Microbiol.">
        <title>The Global Catalogue of Microorganisms (GCM) 10K type strain sequencing project: providing services to taxonomists for standard genome sequencing and annotation.</title>
        <authorList>
            <consortium name="The Broad Institute Genomics Platform"/>
            <consortium name="The Broad Institute Genome Sequencing Center for Infectious Disease"/>
            <person name="Wu L."/>
            <person name="Ma J."/>
        </authorList>
    </citation>
    <scope>NUCLEOTIDE SEQUENCE [LARGE SCALE GENOMIC DNA]</scope>
    <source>
        <strain evidence="5 6">CGMCC 1.12553</strain>
    </source>
</reference>
<dbReference type="InterPro" id="IPR027417">
    <property type="entry name" value="P-loop_NTPase"/>
</dbReference>
<dbReference type="SUPFAM" id="SSF52540">
    <property type="entry name" value="P-loop containing nucleoside triphosphate hydrolases"/>
    <property type="match status" value="1"/>
</dbReference>
<dbReference type="InterPro" id="IPR025669">
    <property type="entry name" value="AAA_dom"/>
</dbReference>
<feature type="compositionally biased region" description="Basic and acidic residues" evidence="3">
    <location>
        <begin position="15"/>
        <end position="25"/>
    </location>
</feature>
<evidence type="ECO:0000256" key="2">
    <source>
        <dbReference type="ARBA" id="ARBA00022840"/>
    </source>
</evidence>
<evidence type="ECO:0000256" key="1">
    <source>
        <dbReference type="ARBA" id="ARBA00022741"/>
    </source>
</evidence>
<evidence type="ECO:0000313" key="5">
    <source>
        <dbReference type="EMBL" id="MFC4359476.1"/>
    </source>
</evidence>
<dbReference type="InterPro" id="IPR050625">
    <property type="entry name" value="ParA/MinD_ATPase"/>
</dbReference>
<dbReference type="Pfam" id="PF13614">
    <property type="entry name" value="AAA_31"/>
    <property type="match status" value="1"/>
</dbReference>
<dbReference type="PANTHER" id="PTHR43384">
    <property type="entry name" value="SEPTUM SITE-DETERMINING PROTEIN MIND HOMOLOG, CHLOROPLASTIC-RELATED"/>
    <property type="match status" value="1"/>
</dbReference>
<evidence type="ECO:0000256" key="3">
    <source>
        <dbReference type="SAM" id="MobiDB-lite"/>
    </source>
</evidence>
<feature type="region of interest" description="Disordered" evidence="3">
    <location>
        <begin position="1"/>
        <end position="38"/>
    </location>
</feature>
<gene>
    <name evidence="5" type="ORF">ACFO0N_16150</name>
</gene>
<dbReference type="EMBL" id="JBHSDS010000008">
    <property type="protein sequence ID" value="MFC4359476.1"/>
    <property type="molecule type" value="Genomic_DNA"/>
</dbReference>
<dbReference type="RefSeq" id="WP_267621721.1">
    <property type="nucleotide sequence ID" value="NZ_JAODIW010000006.1"/>
</dbReference>
<evidence type="ECO:0000313" key="6">
    <source>
        <dbReference type="Proteomes" id="UP001595921"/>
    </source>
</evidence>
<comment type="caution">
    <text evidence="5">The sequence shown here is derived from an EMBL/GenBank/DDBJ whole genome shotgun (WGS) entry which is preliminary data.</text>
</comment>
<keyword evidence="6" id="KW-1185">Reference proteome</keyword>
<organism evidence="5 6">
    <name type="scientific">Halobium salinum</name>
    <dbReference type="NCBI Taxonomy" id="1364940"/>
    <lineage>
        <taxon>Archaea</taxon>
        <taxon>Methanobacteriati</taxon>
        <taxon>Methanobacteriota</taxon>
        <taxon>Stenosarchaea group</taxon>
        <taxon>Halobacteria</taxon>
        <taxon>Halobacteriales</taxon>
        <taxon>Haloferacaceae</taxon>
        <taxon>Halobium</taxon>
    </lineage>
</organism>
<proteinExistence type="predicted"/>
<keyword evidence="2" id="KW-0067">ATP-binding</keyword>
<accession>A0ABD5PFC3</accession>
<feature type="domain" description="AAA" evidence="4">
    <location>
        <begin position="41"/>
        <end position="193"/>
    </location>
</feature>
<dbReference type="AlphaFoldDB" id="A0ABD5PFC3"/>
<keyword evidence="1" id="KW-0547">Nucleotide-binding</keyword>
<dbReference type="GO" id="GO:0005524">
    <property type="term" value="F:ATP binding"/>
    <property type="evidence" value="ECO:0007669"/>
    <property type="project" value="UniProtKB-KW"/>
</dbReference>
<dbReference type="Proteomes" id="UP001595921">
    <property type="component" value="Unassembled WGS sequence"/>
</dbReference>
<dbReference type="Gene3D" id="3.40.50.300">
    <property type="entry name" value="P-loop containing nucleotide triphosphate hydrolases"/>
    <property type="match status" value="1"/>
</dbReference>
<protein>
    <submittedName>
        <fullName evidence="5">AAA family ATPase</fullName>
    </submittedName>
</protein>
<sequence length="292" mass="29417">MSGATRVVTESTPTKTDEPDADQSRPAEQTTTQTATATALVGTVGGAGTTRTAVELAATLARDGHEVAVVDAAFATQGLADYVSGRIDPDATTLVTDRAEAPLSAGLVDLDLDLGETVAGRVACLPARAPFERLARAKTESAARALGDRIEAASERFDHVLVDTPPVASNQALAAVTTADRVVAVTPATGRGADGRERTRDRLADLGVDLDATVAVQGVDGAPEADPADADAVVPESTAAANGAPRAVDDDAFAGTMAEVAAAALGVEVGLDVAEGSLVDDVGERVGAVLNR</sequence>
<name>A0ABD5PFC3_9EURY</name>
<evidence type="ECO:0000259" key="4">
    <source>
        <dbReference type="Pfam" id="PF13614"/>
    </source>
</evidence>
<dbReference type="PANTHER" id="PTHR43384:SF6">
    <property type="entry name" value="SEPTUM SITE-DETERMINING PROTEIN MIND HOMOLOG, CHLOROPLASTIC"/>
    <property type="match status" value="1"/>
</dbReference>